<dbReference type="AlphaFoldDB" id="A0A1F8EHB4"/>
<evidence type="ECO:0000313" key="2">
    <source>
        <dbReference type="EMBL" id="OGN00227.1"/>
    </source>
</evidence>
<reference evidence="2 3" key="1">
    <citation type="journal article" date="2016" name="Nat. Commun.">
        <title>Thousands of microbial genomes shed light on interconnected biogeochemical processes in an aquifer system.</title>
        <authorList>
            <person name="Anantharaman K."/>
            <person name="Brown C.T."/>
            <person name="Hug L.A."/>
            <person name="Sharon I."/>
            <person name="Castelle C.J."/>
            <person name="Probst A.J."/>
            <person name="Thomas B.C."/>
            <person name="Singh A."/>
            <person name="Wilkins M.J."/>
            <person name="Karaoz U."/>
            <person name="Brodie E.L."/>
            <person name="Williams K.H."/>
            <person name="Hubbard S.S."/>
            <person name="Banfield J.F."/>
        </authorList>
    </citation>
    <scope>NUCLEOTIDE SEQUENCE [LARGE SCALE GENOMIC DNA]</scope>
</reference>
<comment type="caution">
    <text evidence="2">The sequence shown here is derived from an EMBL/GenBank/DDBJ whole genome shotgun (WGS) entry which is preliminary data.</text>
</comment>
<evidence type="ECO:0000313" key="3">
    <source>
        <dbReference type="Proteomes" id="UP000177117"/>
    </source>
</evidence>
<keyword evidence="1" id="KW-0732">Signal</keyword>
<dbReference type="Proteomes" id="UP000177117">
    <property type="component" value="Unassembled WGS sequence"/>
</dbReference>
<dbReference type="EMBL" id="MGJD01000025">
    <property type="protein sequence ID" value="OGN00227.1"/>
    <property type="molecule type" value="Genomic_DNA"/>
</dbReference>
<evidence type="ECO:0000256" key="1">
    <source>
        <dbReference type="SAM" id="SignalP"/>
    </source>
</evidence>
<name>A0A1F8EHB4_9BACT</name>
<proteinExistence type="predicted"/>
<feature type="chain" id="PRO_5009535337" evidence="1">
    <location>
        <begin position="19"/>
        <end position="204"/>
    </location>
</feature>
<feature type="signal peptide" evidence="1">
    <location>
        <begin position="1"/>
        <end position="18"/>
    </location>
</feature>
<protein>
    <submittedName>
        <fullName evidence="2">Uncharacterized protein</fullName>
    </submittedName>
</protein>
<accession>A0A1F8EHB4</accession>
<sequence length="204" mass="23731">MRKILLLVILLIPWPCRAQTASISPPPDLSGWREVSRSRIEVVISESLNIYMGFDIEYVNPVNPNEFIRVITKHRPSIIKGRNAPNDRLISEVVLSRYAERDRAQMTEELFKEADPVICVKWRIKKDPRTGKEIQDGDIETWFRVNSGDWLFNKNQEIRVEFLTEHIDGKLNKNILLGRKYSFAGVYNIFKPSRSDIMLAMEAK</sequence>
<organism evidence="2 3">
    <name type="scientific">Candidatus Yanofskybacteria bacterium RIFCSPHIGHO2_01_FULL_41_53</name>
    <dbReference type="NCBI Taxonomy" id="1802663"/>
    <lineage>
        <taxon>Bacteria</taxon>
        <taxon>Candidatus Yanofskyibacteriota</taxon>
    </lineage>
</organism>
<gene>
    <name evidence="2" type="ORF">A2650_02470</name>
</gene>